<dbReference type="InterPro" id="IPR031311">
    <property type="entry name" value="CHIT_BIND_RR_consensus"/>
</dbReference>
<name>A0ABD1EJJ0_HYPHA</name>
<dbReference type="Pfam" id="PF00379">
    <property type="entry name" value="Chitin_bind_4"/>
    <property type="match status" value="2"/>
</dbReference>
<dbReference type="EMBL" id="JBDJPC010000007">
    <property type="protein sequence ID" value="KAL1494870.1"/>
    <property type="molecule type" value="Genomic_DNA"/>
</dbReference>
<evidence type="ECO:0000256" key="4">
    <source>
        <dbReference type="SAM" id="SignalP"/>
    </source>
</evidence>
<reference evidence="5 6" key="1">
    <citation type="submission" date="2024-05" db="EMBL/GenBank/DDBJ databases">
        <title>Genetic variation in Jamaican populations of the coffee berry borer (Hypothenemus hampei).</title>
        <authorList>
            <person name="Errbii M."/>
            <person name="Myrie A."/>
        </authorList>
    </citation>
    <scope>NUCLEOTIDE SEQUENCE [LARGE SCALE GENOMIC DNA]</scope>
    <source>
        <strain evidence="5">JA-Hopewell-2020-01-JO</strain>
        <tissue evidence="5">Whole body</tissue>
    </source>
</reference>
<feature type="chain" id="PRO_5044749587" description="Protein lethal(3)malignant blood neoplasm 1" evidence="4">
    <location>
        <begin position="21"/>
        <end position="471"/>
    </location>
</feature>
<dbReference type="PANTHER" id="PTHR10380:SF119">
    <property type="entry name" value="PROTEIN LETHAL(3)MALIGNANT BLOOD NEOPLASM 1"/>
    <property type="match status" value="1"/>
</dbReference>
<evidence type="ECO:0008006" key="7">
    <source>
        <dbReference type="Google" id="ProtNLM"/>
    </source>
</evidence>
<dbReference type="PANTHER" id="PTHR10380">
    <property type="entry name" value="CUTICLE PROTEIN"/>
    <property type="match status" value="1"/>
</dbReference>
<evidence type="ECO:0000256" key="3">
    <source>
        <dbReference type="SAM" id="MobiDB-lite"/>
    </source>
</evidence>
<protein>
    <recommendedName>
        <fullName evidence="7">Protein lethal(3)malignant blood neoplasm 1</fullName>
    </recommendedName>
</protein>
<keyword evidence="6" id="KW-1185">Reference proteome</keyword>
<evidence type="ECO:0000256" key="2">
    <source>
        <dbReference type="PROSITE-ProRule" id="PRU00497"/>
    </source>
</evidence>
<evidence type="ECO:0000256" key="1">
    <source>
        <dbReference type="ARBA" id="ARBA00022460"/>
    </source>
</evidence>
<evidence type="ECO:0000313" key="6">
    <source>
        <dbReference type="Proteomes" id="UP001566132"/>
    </source>
</evidence>
<keyword evidence="1 2" id="KW-0193">Cuticle</keyword>
<dbReference type="InterPro" id="IPR050468">
    <property type="entry name" value="Cuticle_Struct_Prot"/>
</dbReference>
<dbReference type="PROSITE" id="PS51155">
    <property type="entry name" value="CHIT_BIND_RR_2"/>
    <property type="match status" value="2"/>
</dbReference>
<feature type="compositionally biased region" description="Polar residues" evidence="3">
    <location>
        <begin position="270"/>
        <end position="279"/>
    </location>
</feature>
<organism evidence="5 6">
    <name type="scientific">Hypothenemus hampei</name>
    <name type="common">Coffee berry borer</name>
    <dbReference type="NCBI Taxonomy" id="57062"/>
    <lineage>
        <taxon>Eukaryota</taxon>
        <taxon>Metazoa</taxon>
        <taxon>Ecdysozoa</taxon>
        <taxon>Arthropoda</taxon>
        <taxon>Hexapoda</taxon>
        <taxon>Insecta</taxon>
        <taxon>Pterygota</taxon>
        <taxon>Neoptera</taxon>
        <taxon>Endopterygota</taxon>
        <taxon>Coleoptera</taxon>
        <taxon>Polyphaga</taxon>
        <taxon>Cucujiformia</taxon>
        <taxon>Curculionidae</taxon>
        <taxon>Scolytinae</taxon>
        <taxon>Hypothenemus</taxon>
    </lineage>
</organism>
<dbReference type="AlphaFoldDB" id="A0ABD1EJJ0"/>
<feature type="compositionally biased region" description="Polar residues" evidence="3">
    <location>
        <begin position="189"/>
        <end position="215"/>
    </location>
</feature>
<keyword evidence="4" id="KW-0732">Signal</keyword>
<feature type="compositionally biased region" description="Polar residues" evidence="3">
    <location>
        <begin position="250"/>
        <end position="263"/>
    </location>
</feature>
<proteinExistence type="predicted"/>
<comment type="caution">
    <text evidence="5">The sequence shown here is derived from an EMBL/GenBank/DDBJ whole genome shotgun (WGS) entry which is preliminary data.</text>
</comment>
<dbReference type="Proteomes" id="UP001566132">
    <property type="component" value="Unassembled WGS sequence"/>
</dbReference>
<evidence type="ECO:0000313" key="5">
    <source>
        <dbReference type="EMBL" id="KAL1494870.1"/>
    </source>
</evidence>
<dbReference type="GO" id="GO:0042302">
    <property type="term" value="F:structural constituent of cuticle"/>
    <property type="evidence" value="ECO:0007669"/>
    <property type="project" value="UniProtKB-UniRule"/>
</dbReference>
<sequence>MEALFQVFFYAFFLTTATIGAKNEDESKPYEFGFTIDGQQHRHEKKDEKGIIQGEFGFITADGIYHVTVYATDENGSFKILSMRNIRISAPLDGSPLRGEISPEANKYRKQANLPLLPQGEPAPNALSLPQSTPQPIVSTARSVEPLKLTTQPTIKPACASCGLIATQKPESPQSRFPFQNSIFRTHNAGSTSEENTFNSSQYDNTAPTSGSEIQPEQDKLRQLSNEQNVSNVEDTNSPQVNEPRLEKPQYQQISGPQNTNYVTPEEKANSLQTISNSRTIERENEKPEDVPQSVHFSEDNVGPGKGLINEQNDSQGETYPIVNPLQLPGQKLENSVSTLPPVSVADGVIHVGGGSKQDIPIQDKFPGMQNGLPEGVDEKDVTDLLYKFHYTVGFHGHYEKGLKNGAKIGGYFVNGRDGISRVVTYIADENGFRPKVKFINLGLESEDTPKAETEKTFGLKSFEFVWYPIS</sequence>
<feature type="compositionally biased region" description="Polar residues" evidence="3">
    <location>
        <begin position="223"/>
        <end position="241"/>
    </location>
</feature>
<gene>
    <name evidence="5" type="ORF">ABEB36_010387</name>
</gene>
<feature type="signal peptide" evidence="4">
    <location>
        <begin position="1"/>
        <end position="20"/>
    </location>
</feature>
<feature type="compositionally biased region" description="Basic and acidic residues" evidence="3">
    <location>
        <begin position="280"/>
        <end position="290"/>
    </location>
</feature>
<feature type="region of interest" description="Disordered" evidence="3">
    <location>
        <begin position="189"/>
        <end position="320"/>
    </location>
</feature>
<dbReference type="InterPro" id="IPR000618">
    <property type="entry name" value="Insect_cuticle"/>
</dbReference>
<dbReference type="PROSITE" id="PS00233">
    <property type="entry name" value="CHIT_BIND_RR_1"/>
    <property type="match status" value="1"/>
</dbReference>
<accession>A0ABD1EJJ0</accession>